<dbReference type="InterPro" id="IPR011993">
    <property type="entry name" value="PH-like_dom_sf"/>
</dbReference>
<evidence type="ECO:0000259" key="5">
    <source>
        <dbReference type="PROSITE" id="PS50105"/>
    </source>
</evidence>
<feature type="domain" description="PH" evidence="4">
    <location>
        <begin position="815"/>
        <end position="913"/>
    </location>
</feature>
<dbReference type="Gene3D" id="2.30.29.30">
    <property type="entry name" value="Pleckstrin-homology domain (PH domain)/Phosphotyrosine-binding domain (PTB)"/>
    <property type="match status" value="1"/>
</dbReference>
<dbReference type="Pfam" id="PF00595">
    <property type="entry name" value="PDZ"/>
    <property type="match status" value="1"/>
</dbReference>
<feature type="region of interest" description="Disordered" evidence="3">
    <location>
        <begin position="1297"/>
        <end position="1323"/>
    </location>
</feature>
<dbReference type="Gene3D" id="2.30.42.10">
    <property type="match status" value="1"/>
</dbReference>
<feature type="region of interest" description="Disordered" evidence="3">
    <location>
        <begin position="1339"/>
        <end position="1365"/>
    </location>
</feature>
<dbReference type="SUPFAM" id="SSF47769">
    <property type="entry name" value="SAM/Pointed domain"/>
    <property type="match status" value="1"/>
</dbReference>
<evidence type="ECO:0000256" key="2">
    <source>
        <dbReference type="ARBA" id="ARBA00022553"/>
    </source>
</evidence>
<feature type="domain" description="SAM" evidence="5">
    <location>
        <begin position="6"/>
        <end position="71"/>
    </location>
</feature>
<evidence type="ECO:0000256" key="3">
    <source>
        <dbReference type="SAM" id="MobiDB-lite"/>
    </source>
</evidence>
<dbReference type="InterPro" id="IPR036034">
    <property type="entry name" value="PDZ_sf"/>
</dbReference>
<evidence type="ECO:0000259" key="6">
    <source>
        <dbReference type="PROSITE" id="PS50106"/>
    </source>
</evidence>
<evidence type="ECO:0000313" key="8">
    <source>
        <dbReference type="EMBL" id="JAB55362.1"/>
    </source>
</evidence>
<dbReference type="SUPFAM" id="SSF50729">
    <property type="entry name" value="PH domain-like"/>
    <property type="match status" value="1"/>
</dbReference>
<dbReference type="SMART" id="SM00454">
    <property type="entry name" value="SAM"/>
    <property type="match status" value="1"/>
</dbReference>
<accession>W4VR40</accession>
<feature type="domain" description="PDZ" evidence="6">
    <location>
        <begin position="202"/>
        <end position="282"/>
    </location>
</feature>
<dbReference type="InterPro" id="IPR001478">
    <property type="entry name" value="PDZ"/>
</dbReference>
<dbReference type="FunFam" id="2.30.42.10:FF:000060">
    <property type="entry name" value="Connector enhancer of kinase suppressor of Ras 2"/>
    <property type="match status" value="1"/>
</dbReference>
<feature type="compositionally biased region" description="Polar residues" evidence="3">
    <location>
        <begin position="1411"/>
        <end position="1420"/>
    </location>
</feature>
<feature type="region of interest" description="Disordered" evidence="3">
    <location>
        <begin position="1387"/>
        <end position="1425"/>
    </location>
</feature>
<reference evidence="8" key="1">
    <citation type="journal article" date="2014" name="Insect Biochem. Mol. Biol.">
        <title>An insight into the sialome of the frog biting fly, Corethrella appendiculata.</title>
        <authorList>
            <person name="Ribeiro J.M.C."/>
            <person name="Chagas A.C."/>
            <person name="Pham V.M."/>
            <person name="Lounibos L.P."/>
            <person name="Calvo E."/>
        </authorList>
    </citation>
    <scope>NUCLEOTIDE SEQUENCE</scope>
    <source>
        <tissue evidence="8">Salivary glands</tissue>
    </source>
</reference>
<dbReference type="Pfam" id="PF00536">
    <property type="entry name" value="SAM_1"/>
    <property type="match status" value="1"/>
</dbReference>
<dbReference type="SUPFAM" id="SSF50156">
    <property type="entry name" value="PDZ domain-like"/>
    <property type="match status" value="1"/>
</dbReference>
<dbReference type="SMART" id="SM00228">
    <property type="entry name" value="PDZ"/>
    <property type="match status" value="1"/>
</dbReference>
<feature type="region of interest" description="Disordered" evidence="3">
    <location>
        <begin position="1000"/>
        <end position="1023"/>
    </location>
</feature>
<dbReference type="InterPro" id="IPR017874">
    <property type="entry name" value="CRIC_domain"/>
</dbReference>
<dbReference type="PANTHER" id="PTHR12844:SF42">
    <property type="entry name" value="CONNECTOR ENHANCER OF KSR PROTEIN CNK"/>
    <property type="match status" value="1"/>
</dbReference>
<dbReference type="PROSITE" id="PS50003">
    <property type="entry name" value="PH_DOMAIN"/>
    <property type="match status" value="1"/>
</dbReference>
<dbReference type="PROSITE" id="PS51290">
    <property type="entry name" value="CRIC"/>
    <property type="match status" value="1"/>
</dbReference>
<dbReference type="InterPro" id="IPR049628">
    <property type="entry name" value="CNK1-3_SAM"/>
</dbReference>
<keyword evidence="2" id="KW-0597">Phosphoprotein</keyword>
<organism evidence="8">
    <name type="scientific">Corethrella appendiculata</name>
    <dbReference type="NCBI Taxonomy" id="1370023"/>
    <lineage>
        <taxon>Eukaryota</taxon>
        <taxon>Metazoa</taxon>
        <taxon>Ecdysozoa</taxon>
        <taxon>Arthropoda</taxon>
        <taxon>Hexapoda</taxon>
        <taxon>Insecta</taxon>
        <taxon>Pterygota</taxon>
        <taxon>Neoptera</taxon>
        <taxon>Endopterygota</taxon>
        <taxon>Diptera</taxon>
        <taxon>Nematocera</taxon>
        <taxon>Culicoidea</taxon>
        <taxon>Chaoboridae</taxon>
        <taxon>Corethrella</taxon>
    </lineage>
</organism>
<dbReference type="CDD" id="cd09511">
    <property type="entry name" value="SAM_CNK1_2_3-suppressor"/>
    <property type="match status" value="1"/>
</dbReference>
<dbReference type="PROSITE" id="PS50105">
    <property type="entry name" value="SAM_DOMAIN"/>
    <property type="match status" value="1"/>
</dbReference>
<dbReference type="InterPro" id="IPR051566">
    <property type="entry name" value="CNKSR"/>
</dbReference>
<dbReference type="CDD" id="cd13326">
    <property type="entry name" value="PH_CNK_insect-like"/>
    <property type="match status" value="1"/>
</dbReference>
<dbReference type="Pfam" id="PF00169">
    <property type="entry name" value="PH"/>
    <property type="match status" value="1"/>
</dbReference>
<evidence type="ECO:0000256" key="1">
    <source>
        <dbReference type="ARBA" id="ARBA00009498"/>
    </source>
</evidence>
<dbReference type="EMBL" id="GANO01004509">
    <property type="protein sequence ID" value="JAB55362.1"/>
    <property type="molecule type" value="mRNA"/>
</dbReference>
<dbReference type="InterPro" id="IPR001849">
    <property type="entry name" value="PH_domain"/>
</dbReference>
<dbReference type="Gene3D" id="1.10.150.50">
    <property type="entry name" value="Transcription Factor, Ets-1"/>
    <property type="match status" value="1"/>
</dbReference>
<dbReference type="Pfam" id="PF10534">
    <property type="entry name" value="CRIC_ras_sig"/>
    <property type="match status" value="1"/>
</dbReference>
<proteinExistence type="evidence at transcript level"/>
<evidence type="ECO:0000259" key="4">
    <source>
        <dbReference type="PROSITE" id="PS50003"/>
    </source>
</evidence>
<feature type="compositionally biased region" description="Low complexity" evidence="3">
    <location>
        <begin position="954"/>
        <end position="964"/>
    </location>
</feature>
<dbReference type="InterPro" id="IPR013761">
    <property type="entry name" value="SAM/pointed_sf"/>
</dbReference>
<feature type="compositionally biased region" description="Basic and acidic residues" evidence="3">
    <location>
        <begin position="1397"/>
        <end position="1408"/>
    </location>
</feature>
<dbReference type="CDD" id="cd06748">
    <property type="entry name" value="PDZ_CNK1_2_3-like"/>
    <property type="match status" value="1"/>
</dbReference>
<sequence length="1626" mass="182241">LNVESWTESQVVDWLKGLDSSMYHYVQSFQNNKISGHQLLGIRSYELEQLGMYSIGHQEIVLEAVEHLKNFHYNMHKENLQYLALNVATLANSLAKQLSYCDETDHIETQILKDVTRTIGAIKPIISWLDRSPFRGQLQYREVRKQMLRVGLELATSAHRDRWVKNPVTQIRNTSEKLGNLADYIIQDISDPMVLQPATLDLITLKKRESELGFFIMPSHNGIHCVTDIKFNSPAHTLGKIEEGDEIVQINYQTVIGWQYKKVLVQLQNSPPDVLLTLKKRPKHTKIYSQIYNKPYRLPSKKRTFPYRFDDNVPSPRDELFPVQEPLLPLARVPEKHVSSDSESVNSDILTPTDAKVSNKDLRLYLPKPRAVVLQRRHTLSSFKDLASVASWYERKNQFINSDSPSLRDKSLSFGFGLEVTARPTTCLGITSSSQNTNNSATAAAMGGKLNSIITNNSLPDIIPENKTINNSGDEDVAADGDCEKNTYKPGICKVVRFDTSKKLEECHIDTKYTCNVDNTVLETFEPIPYVDEEITSVNERIRRFESIANKSASNNSIHNVINSSGSTTGNSNNNNNGNTNNKLPFMLPPPPPASIAENEIAEAINTVLISKDLVKRGRLDKSYSTPAYDETPTACVEDIPPAIEPRKEHLTKIPPAPPPRPKKSFDVNISASNKSLFVTPQTINSCTDSTDDNNKSKMANVIDLKNKEICASIIETVTQNQVAAAASTSTLNIHKIPETPTKIPIENIRSPTPPAKRIPPKHFHEQQDSLSITSATVDTPHELVTSTKTKSLTLKKKNSLLAKRRKVSLKTLSASDIQGHLYRRAKDRNGVTYWAKHYFVLVETALYGFKTKESQKANSLIFLSGFTVSLAKEVHSKPFAFKVYHPTKTFYFAAETQEALGQWMDYIKQATMKSVKPITEDNDVKELFSETDSSEDDFSLMDSTTKLNLLCTPSPQQQSQYNQYGGGATDYGTHHSSTPTSSKSEKYHLNFGSLKKFAKSSSSSSENNQNSQQSSNDGSKFFGFFSSHKSAEKTNSSEIPVPTAQFRSYRKVPGGMGGIQIGTNSIETIPAAITQQQQQQQRPQIFIETVTTPTTPKDTTKIIVEEITDADIEALNRSTRKSNRRQSPHNYIHASNPNLVEFDFQTSKAMDFSIPKIHPSNNCWTSENHGPANHHSTNTQGFVTLKDLMLQKQAEEAQDMYNKRVCLGVEKIDDRSMHKQKKQEQTVKQEVLLNVPESVTKIQKRRLPITPDYAQSFKPDDQDILYTRSKEGQKLRDFGYELISGDDTFDLKSQQQLQQQLAQNHHHQSSGNLSNKIVHSVGGGGSIKKKTLNWINSDKKQQHDSEFIPTSAEKTNRESFKKSKNKAVIAKLDNLKASSEKLFQFKHNNSNSSNSNEKELLKSKLSNEKVPSTTTTGPILTSGHKKSLSQHQFNVDHNPFTIIGVGSEGSGSIVGSSLKKSNTCNSSADFKENSGGKIRKNSAPTPTSYFTKLTFSSASRTQTSKEKKLLGSPRLHRAIFGKNNNHQNNDLPSHVVDHEIFSPISYTKVTSSSQMDSQLPTTSITINKETLMLTNNILTSSDQNNRSADYPNMEYPPIFQPETYSLSDPNTSMTLLKRRHNHQTK</sequence>
<feature type="region of interest" description="Disordered" evidence="3">
    <location>
        <begin position="562"/>
        <end position="581"/>
    </location>
</feature>
<name>W4VR40_9DIPT</name>
<feature type="domain" description="CRIC" evidence="7">
    <location>
        <begin position="79"/>
        <end position="165"/>
    </location>
</feature>
<dbReference type="InterPro" id="IPR001660">
    <property type="entry name" value="SAM"/>
</dbReference>
<evidence type="ECO:0000259" key="7">
    <source>
        <dbReference type="PROSITE" id="PS51290"/>
    </source>
</evidence>
<dbReference type="SMART" id="SM00233">
    <property type="entry name" value="PH"/>
    <property type="match status" value="1"/>
</dbReference>
<feature type="compositionally biased region" description="Low complexity" evidence="3">
    <location>
        <begin position="1001"/>
        <end position="1023"/>
    </location>
</feature>
<feature type="non-terminal residue" evidence="8">
    <location>
        <position position="1"/>
    </location>
</feature>
<dbReference type="PANTHER" id="PTHR12844">
    <property type="entry name" value="CONNECTOR ENCHANCER OF KINASE SUPPRESSOR OF RAS"/>
    <property type="match status" value="1"/>
</dbReference>
<protein>
    <submittedName>
        <fullName evidence="8">Putative connector enhancer of ksr</fullName>
    </submittedName>
</protein>
<dbReference type="PROSITE" id="PS50106">
    <property type="entry name" value="PDZ"/>
    <property type="match status" value="1"/>
</dbReference>
<comment type="similarity">
    <text evidence="1">Belongs to the CNKSR family.</text>
</comment>
<feature type="region of interest" description="Disordered" evidence="3">
    <location>
        <begin position="952"/>
        <end position="986"/>
    </location>
</feature>